<comment type="subcellular location">
    <subcellularLocation>
        <location evidence="1">Membrane</location>
        <topology evidence="1">Multi-pass membrane protein</topology>
    </subcellularLocation>
</comment>
<proteinExistence type="predicted"/>
<dbReference type="PROSITE" id="PS50850">
    <property type="entry name" value="MFS"/>
    <property type="match status" value="1"/>
</dbReference>
<feature type="transmembrane region" description="Helical" evidence="6">
    <location>
        <begin position="226"/>
        <end position="244"/>
    </location>
</feature>
<evidence type="ECO:0000256" key="6">
    <source>
        <dbReference type="SAM" id="Phobius"/>
    </source>
</evidence>
<keyword evidence="9" id="KW-1185">Reference proteome</keyword>
<reference evidence="8" key="1">
    <citation type="journal article" date="2020" name="G3 (Bethesda)">
        <title>High-Quality Assemblies for Three Invasive Social Wasps from the &lt;i&gt;Vespula&lt;/i&gt; Genus.</title>
        <authorList>
            <person name="Harrop T.W.R."/>
            <person name="Guhlin J."/>
            <person name="McLaughlin G.M."/>
            <person name="Permina E."/>
            <person name="Stockwell P."/>
            <person name="Gilligan J."/>
            <person name="Le Lec M.F."/>
            <person name="Gruber M.A.M."/>
            <person name="Quinn O."/>
            <person name="Lovegrove M."/>
            <person name="Duncan E.J."/>
            <person name="Remnant E.J."/>
            <person name="Van Eeckhoven J."/>
            <person name="Graham B."/>
            <person name="Knapp R.A."/>
            <person name="Langford K.W."/>
            <person name="Kronenberg Z."/>
            <person name="Press M.O."/>
            <person name="Eacker S.M."/>
            <person name="Wilson-Rankin E.E."/>
            <person name="Purcell J."/>
            <person name="Lester P.J."/>
            <person name="Dearden P.K."/>
        </authorList>
    </citation>
    <scope>NUCLEOTIDE SEQUENCE</scope>
    <source>
        <strain evidence="8">Volc-1</strain>
    </source>
</reference>
<evidence type="ECO:0000256" key="1">
    <source>
        <dbReference type="ARBA" id="ARBA00004141"/>
    </source>
</evidence>
<evidence type="ECO:0000256" key="2">
    <source>
        <dbReference type="ARBA" id="ARBA00022692"/>
    </source>
</evidence>
<dbReference type="Gene3D" id="1.20.1250.20">
    <property type="entry name" value="MFS general substrate transporter like domains"/>
    <property type="match status" value="1"/>
</dbReference>
<dbReference type="InterPro" id="IPR020846">
    <property type="entry name" value="MFS_dom"/>
</dbReference>
<dbReference type="GO" id="GO:0022857">
    <property type="term" value="F:transmembrane transporter activity"/>
    <property type="evidence" value="ECO:0007669"/>
    <property type="project" value="InterPro"/>
</dbReference>
<feature type="transmembrane region" description="Helical" evidence="6">
    <location>
        <begin position="313"/>
        <end position="331"/>
    </location>
</feature>
<evidence type="ECO:0000259" key="7">
    <source>
        <dbReference type="PROSITE" id="PS50850"/>
    </source>
</evidence>
<feature type="transmembrane region" description="Helical" evidence="6">
    <location>
        <begin position="462"/>
        <end position="481"/>
    </location>
</feature>
<feature type="domain" description="Major facilitator superfamily (MFS) profile" evidence="7">
    <location>
        <begin position="148"/>
        <end position="575"/>
    </location>
</feature>
<feature type="transmembrane region" description="Helical" evidence="6">
    <location>
        <begin position="284"/>
        <end position="307"/>
    </location>
</feature>
<dbReference type="InterPro" id="IPR005828">
    <property type="entry name" value="MFS_sugar_transport-like"/>
</dbReference>
<dbReference type="GO" id="GO:0016020">
    <property type="term" value="C:membrane"/>
    <property type="evidence" value="ECO:0007669"/>
    <property type="project" value="UniProtKB-SubCell"/>
</dbReference>
<feature type="transmembrane region" description="Helical" evidence="6">
    <location>
        <begin position="522"/>
        <end position="543"/>
    </location>
</feature>
<dbReference type="Pfam" id="PF00083">
    <property type="entry name" value="Sugar_tr"/>
    <property type="match status" value="1"/>
</dbReference>
<dbReference type="AlphaFoldDB" id="A0A834NXW4"/>
<keyword evidence="2 6" id="KW-0812">Transmembrane</keyword>
<protein>
    <recommendedName>
        <fullName evidence="7">Major facilitator superfamily (MFS) profile domain-containing protein</fullName>
    </recommendedName>
</protein>
<dbReference type="Proteomes" id="UP000600918">
    <property type="component" value="Unassembled WGS sequence"/>
</dbReference>
<feature type="region of interest" description="Disordered" evidence="5">
    <location>
        <begin position="648"/>
        <end position="671"/>
    </location>
</feature>
<keyword evidence="4 6" id="KW-0472">Membrane</keyword>
<comment type="caution">
    <text evidence="8">The sequence shown here is derived from an EMBL/GenBank/DDBJ whole genome shotgun (WGS) entry which is preliminary data.</text>
</comment>
<accession>A0A834NXW4</accession>
<dbReference type="SUPFAM" id="SSF103473">
    <property type="entry name" value="MFS general substrate transporter"/>
    <property type="match status" value="1"/>
</dbReference>
<feature type="transmembrane region" description="Helical" evidence="6">
    <location>
        <begin position="256"/>
        <end position="277"/>
    </location>
</feature>
<gene>
    <name evidence="8" type="ORF">H0235_010506</name>
</gene>
<evidence type="ECO:0000313" key="9">
    <source>
        <dbReference type="Proteomes" id="UP000600918"/>
    </source>
</evidence>
<dbReference type="CDD" id="cd17317">
    <property type="entry name" value="MFS_SLC22"/>
    <property type="match status" value="1"/>
</dbReference>
<feature type="region of interest" description="Disordered" evidence="5">
    <location>
        <begin position="1"/>
        <end position="23"/>
    </location>
</feature>
<dbReference type="EMBL" id="JACSDY010000009">
    <property type="protein sequence ID" value="KAF7420209.1"/>
    <property type="molecule type" value="Genomic_DNA"/>
</dbReference>
<dbReference type="PANTHER" id="PTHR24064">
    <property type="entry name" value="SOLUTE CARRIER FAMILY 22 MEMBER"/>
    <property type="match status" value="1"/>
</dbReference>
<evidence type="ECO:0000256" key="5">
    <source>
        <dbReference type="SAM" id="MobiDB-lite"/>
    </source>
</evidence>
<organism evidence="8 9">
    <name type="scientific">Vespula pensylvanica</name>
    <name type="common">Western yellow jacket</name>
    <name type="synonym">Wasp</name>
    <dbReference type="NCBI Taxonomy" id="30213"/>
    <lineage>
        <taxon>Eukaryota</taxon>
        <taxon>Metazoa</taxon>
        <taxon>Ecdysozoa</taxon>
        <taxon>Arthropoda</taxon>
        <taxon>Hexapoda</taxon>
        <taxon>Insecta</taxon>
        <taxon>Pterygota</taxon>
        <taxon>Neoptera</taxon>
        <taxon>Endopterygota</taxon>
        <taxon>Hymenoptera</taxon>
        <taxon>Apocrita</taxon>
        <taxon>Aculeata</taxon>
        <taxon>Vespoidea</taxon>
        <taxon>Vespidae</taxon>
        <taxon>Vespinae</taxon>
        <taxon>Vespula</taxon>
    </lineage>
</organism>
<feature type="transmembrane region" description="Helical" evidence="6">
    <location>
        <begin position="487"/>
        <end position="510"/>
    </location>
</feature>
<evidence type="ECO:0000256" key="3">
    <source>
        <dbReference type="ARBA" id="ARBA00022989"/>
    </source>
</evidence>
<dbReference type="InterPro" id="IPR036259">
    <property type="entry name" value="MFS_trans_sf"/>
</dbReference>
<keyword evidence="3 6" id="KW-1133">Transmembrane helix</keyword>
<evidence type="ECO:0000256" key="4">
    <source>
        <dbReference type="ARBA" id="ARBA00023136"/>
    </source>
</evidence>
<feature type="transmembrane region" description="Helical" evidence="6">
    <location>
        <begin position="549"/>
        <end position="568"/>
    </location>
</feature>
<evidence type="ECO:0000313" key="8">
    <source>
        <dbReference type="EMBL" id="KAF7420209.1"/>
    </source>
</evidence>
<feature type="transmembrane region" description="Helical" evidence="6">
    <location>
        <begin position="437"/>
        <end position="455"/>
    </location>
</feature>
<name>A0A834NXW4_VESPE</name>
<feature type="transmembrane region" description="Helical" evidence="6">
    <location>
        <begin position="406"/>
        <end position="425"/>
    </location>
</feature>
<feature type="transmembrane region" description="Helical" evidence="6">
    <location>
        <begin position="194"/>
        <end position="214"/>
    </location>
</feature>
<sequence>MQQADDYQRQDANAVDEKTKKSNDEEGFDLDDLLPIVGEFGRYQKQLLWLVCLPACLPCGFCAFNQLFMADTPAHWCKVPGLENMDISRRRRLAIPTSQTSPSTRIQVLVLCHEDTISRFIFEDCIETSLSRQDDNETYSQCTRYDVDWTTENASNSRTNSSWSVVPCDHGWEYETSEVTSSIVIDFDLVCERAIYPTIGLVALNTGGPIGVYLFGTLNDRIGRRLSFFTCLATLITGGFLTSISNSFWTWAATRMVVGLTIPAIYQIPFIISLELVGPNYRSFVTVMTCSFYTMGLCMLAGVTYLIRDWRTLAITTSAPFLLYFTYWWFLPESPRWLLAKGRLVEANDILEKLARVNGKELPTSFTQKLRQRMTMSRSKSEEERLRSGPGVLSLFKTPNMRLKTCLITLNWFANNMVYVGLSYYGPALGSEEHLSFLFSSLAEIPSYMACWVVMDRWGRRWPLCLCMVVAGVSCIATVLLSPDAVVATLILFLLSKSAISASFLIIYPFAGELYPTQLRGVAIGFSAYISGLGLIIIPFVTYLGKENLVLPLVILGCVSVIGGLSGLRLPETLHHRLPQTVEEGELFGKDWTCADCIRCIPTKPSSAAASYEDLSERETVEMHEVPELPIAQTTSTQAIPQRILEEQQRPSGASVRRLVRQSSVMDTQRDSDGSIKMTYWF</sequence>